<gene>
    <name evidence="2" type="ORF">ORV05_27410</name>
</gene>
<evidence type="ECO:0000256" key="1">
    <source>
        <dbReference type="SAM" id="MobiDB-lite"/>
    </source>
</evidence>
<reference evidence="2" key="1">
    <citation type="submission" date="2022-11" db="EMBL/GenBank/DDBJ databases">
        <authorList>
            <person name="Mo P."/>
        </authorList>
    </citation>
    <scope>NUCLEOTIDE SEQUENCE</scope>
    <source>
        <strain evidence="2">HUAS 11-8</strain>
    </source>
</reference>
<protein>
    <submittedName>
        <fullName evidence="2">Uncharacterized protein</fullName>
    </submittedName>
</protein>
<proteinExistence type="predicted"/>
<feature type="region of interest" description="Disordered" evidence="1">
    <location>
        <begin position="1"/>
        <end position="60"/>
    </location>
</feature>
<evidence type="ECO:0000313" key="3">
    <source>
        <dbReference type="Proteomes" id="UP001163203"/>
    </source>
</evidence>
<dbReference type="RefSeq" id="WP_268754881.1">
    <property type="nucleotide sequence ID" value="NZ_CP113836.1"/>
</dbReference>
<sequence length="60" mass="6697">MAQASDNLAHDAQELFSHLSTEQPHHHDGPLARPSYENLFRQPLPSAGRSRHESTAPAQR</sequence>
<accession>A0ABY7AZM5</accession>
<evidence type="ECO:0000313" key="2">
    <source>
        <dbReference type="EMBL" id="WAL64659.1"/>
    </source>
</evidence>
<name>A0ABY7AZM5_9PSEU</name>
<dbReference type="EMBL" id="CP113836">
    <property type="protein sequence ID" value="WAL64659.1"/>
    <property type="molecule type" value="Genomic_DNA"/>
</dbReference>
<keyword evidence="3" id="KW-1185">Reference proteome</keyword>
<organism evidence="2 3">
    <name type="scientific">Amycolatopsis cynarae</name>
    <dbReference type="NCBI Taxonomy" id="2995223"/>
    <lineage>
        <taxon>Bacteria</taxon>
        <taxon>Bacillati</taxon>
        <taxon>Actinomycetota</taxon>
        <taxon>Actinomycetes</taxon>
        <taxon>Pseudonocardiales</taxon>
        <taxon>Pseudonocardiaceae</taxon>
        <taxon>Amycolatopsis</taxon>
    </lineage>
</organism>
<dbReference type="Proteomes" id="UP001163203">
    <property type="component" value="Chromosome"/>
</dbReference>